<feature type="domain" description="SnoaL-like" evidence="2">
    <location>
        <begin position="47"/>
        <end position="119"/>
    </location>
</feature>
<comment type="caution">
    <text evidence="3">The sequence shown here is derived from an EMBL/GenBank/DDBJ whole genome shotgun (WGS) entry which is preliminary data.</text>
</comment>
<dbReference type="EMBL" id="NMQU01000027">
    <property type="protein sequence ID" value="OXM52360.1"/>
    <property type="molecule type" value="Genomic_DNA"/>
</dbReference>
<feature type="region of interest" description="Disordered" evidence="1">
    <location>
        <begin position="1"/>
        <end position="50"/>
    </location>
</feature>
<organism evidence="3 4">
    <name type="scientific">Amycolatopsis alba DSM 44262</name>
    <dbReference type="NCBI Taxonomy" id="1125972"/>
    <lineage>
        <taxon>Bacteria</taxon>
        <taxon>Bacillati</taxon>
        <taxon>Actinomycetota</taxon>
        <taxon>Actinomycetes</taxon>
        <taxon>Pseudonocardiales</taxon>
        <taxon>Pseudonocardiaceae</taxon>
        <taxon>Amycolatopsis</taxon>
    </lineage>
</organism>
<reference evidence="3 4" key="1">
    <citation type="submission" date="2017-07" db="EMBL/GenBank/DDBJ databases">
        <title>Amycolatopsis alba DSM 44262 Genome sequencing and assembly.</title>
        <authorList>
            <person name="Kaur N."/>
            <person name="Mayilraj S."/>
        </authorList>
    </citation>
    <scope>NUCLEOTIDE SEQUENCE [LARGE SCALE GENOMIC DNA]</scope>
    <source>
        <strain evidence="3 4">DSM 44262</strain>
    </source>
</reference>
<sequence length="146" mass="15732">MRSGSSDRWASAVASTAKRARAAHRGSSSGTPISAAASGKSPFASNPRRKLKFQATHHSISGHLVEVEGDVARLRATMTAVHVWAPELRDELSLGSHFTAGSVITGEAVRTGEGRRFRDMELRIVWRDGFMPLDRLIPPSGADQAQ</sequence>
<protein>
    <recommendedName>
        <fullName evidence="2">SnoaL-like domain-containing protein</fullName>
    </recommendedName>
</protein>
<dbReference type="OrthoDB" id="1492465at2"/>
<keyword evidence="4" id="KW-1185">Reference proteome</keyword>
<evidence type="ECO:0000313" key="3">
    <source>
        <dbReference type="EMBL" id="OXM52360.1"/>
    </source>
</evidence>
<gene>
    <name evidence="3" type="ORF">CFP75_10840</name>
</gene>
<name>A0A229S0C6_AMYAL</name>
<dbReference type="AlphaFoldDB" id="A0A229S0C6"/>
<dbReference type="Pfam" id="PF13577">
    <property type="entry name" value="SnoaL_4"/>
    <property type="match status" value="1"/>
</dbReference>
<evidence type="ECO:0000256" key="1">
    <source>
        <dbReference type="SAM" id="MobiDB-lite"/>
    </source>
</evidence>
<accession>A0A229S0C6</accession>
<evidence type="ECO:0000313" key="4">
    <source>
        <dbReference type="Proteomes" id="UP000215563"/>
    </source>
</evidence>
<dbReference type="SUPFAM" id="SSF54427">
    <property type="entry name" value="NTF2-like"/>
    <property type="match status" value="1"/>
</dbReference>
<dbReference type="InterPro" id="IPR032710">
    <property type="entry name" value="NTF2-like_dom_sf"/>
</dbReference>
<dbReference type="Gene3D" id="3.10.450.50">
    <property type="match status" value="1"/>
</dbReference>
<proteinExistence type="predicted"/>
<dbReference type="InterPro" id="IPR037401">
    <property type="entry name" value="SnoaL-like"/>
</dbReference>
<evidence type="ECO:0000259" key="2">
    <source>
        <dbReference type="Pfam" id="PF13577"/>
    </source>
</evidence>
<dbReference type="Proteomes" id="UP000215563">
    <property type="component" value="Unassembled WGS sequence"/>
</dbReference>